<keyword evidence="5" id="KW-0460">Magnesium</keyword>
<evidence type="ECO:0000256" key="4">
    <source>
        <dbReference type="ARBA" id="ARBA00047686"/>
    </source>
</evidence>
<comment type="caution">
    <text evidence="5">Lacks conserved residue(s) required for the propagation of feature annotation.</text>
</comment>
<evidence type="ECO:0000259" key="6">
    <source>
        <dbReference type="Pfam" id="PF00692"/>
    </source>
</evidence>
<reference evidence="7 8" key="1">
    <citation type="journal article" date="2023" name="Int. J. Syst. Evol. Microbiol.">
        <title>Methylocystis iwaonis sp. nov., a type II methane-oxidizing bacterium from surface soil of a rice paddy field in Japan, and emended description of the genus Methylocystis (ex Whittenbury et al. 1970) Bowman et al. 1993.</title>
        <authorList>
            <person name="Kaise H."/>
            <person name="Sawadogo J.B."/>
            <person name="Alam M.S."/>
            <person name="Ueno C."/>
            <person name="Dianou D."/>
            <person name="Shinjo R."/>
            <person name="Asakawa S."/>
        </authorList>
    </citation>
    <scope>NUCLEOTIDE SEQUENCE [LARGE SCALE GENOMIC DNA]</scope>
    <source>
        <strain evidence="7 8">SS37A-Re</strain>
    </source>
</reference>
<dbReference type="Gene3D" id="2.70.40.10">
    <property type="match status" value="1"/>
</dbReference>
<dbReference type="InterPro" id="IPR029054">
    <property type="entry name" value="dUTPase-like"/>
</dbReference>
<name>A0ABM8EB47_9HYPH</name>
<dbReference type="PANTHER" id="PTHR11241:SF0">
    <property type="entry name" value="DEOXYURIDINE 5'-TRIPHOSPHATE NUCLEOTIDOHYDROLASE"/>
    <property type="match status" value="1"/>
</dbReference>
<dbReference type="Proteomes" id="UP001317629">
    <property type="component" value="Chromosome"/>
</dbReference>
<feature type="binding site" evidence="5">
    <location>
        <begin position="85"/>
        <end position="87"/>
    </location>
    <ligand>
        <name>substrate</name>
    </ligand>
</feature>
<evidence type="ECO:0000256" key="2">
    <source>
        <dbReference type="ARBA" id="ARBA00022801"/>
    </source>
</evidence>
<comment type="catalytic activity">
    <reaction evidence="4 5">
        <text>dUTP + H2O = dUMP + diphosphate + H(+)</text>
        <dbReference type="Rhea" id="RHEA:10248"/>
        <dbReference type="ChEBI" id="CHEBI:15377"/>
        <dbReference type="ChEBI" id="CHEBI:15378"/>
        <dbReference type="ChEBI" id="CHEBI:33019"/>
        <dbReference type="ChEBI" id="CHEBI:61555"/>
        <dbReference type="ChEBI" id="CHEBI:246422"/>
        <dbReference type="EC" id="3.6.1.23"/>
    </reaction>
</comment>
<accession>A0ABM8EB47</accession>
<dbReference type="InterPro" id="IPR008181">
    <property type="entry name" value="dUTPase"/>
</dbReference>
<dbReference type="SUPFAM" id="SSF51283">
    <property type="entry name" value="dUTPase-like"/>
    <property type="match status" value="1"/>
</dbReference>
<dbReference type="NCBIfam" id="TIGR00576">
    <property type="entry name" value="dut"/>
    <property type="match status" value="1"/>
</dbReference>
<keyword evidence="8" id="KW-1185">Reference proteome</keyword>
<dbReference type="Pfam" id="PF00692">
    <property type="entry name" value="dUTPase"/>
    <property type="match status" value="1"/>
</dbReference>
<comment type="cofactor">
    <cofactor evidence="5">
        <name>Mg(2+)</name>
        <dbReference type="ChEBI" id="CHEBI:18420"/>
    </cofactor>
</comment>
<evidence type="ECO:0000313" key="7">
    <source>
        <dbReference type="EMBL" id="BDV35221.1"/>
    </source>
</evidence>
<dbReference type="InterPro" id="IPR036157">
    <property type="entry name" value="dUTPase-like_sf"/>
</dbReference>
<dbReference type="NCBIfam" id="NF001862">
    <property type="entry name" value="PRK00601.1"/>
    <property type="match status" value="1"/>
</dbReference>
<dbReference type="InterPro" id="IPR033704">
    <property type="entry name" value="dUTPase_trimeric"/>
</dbReference>
<dbReference type="PANTHER" id="PTHR11241">
    <property type="entry name" value="DEOXYURIDINE 5'-TRIPHOSPHATE NUCLEOTIDOHYDROLASE"/>
    <property type="match status" value="1"/>
</dbReference>
<feature type="binding site" evidence="5">
    <location>
        <begin position="68"/>
        <end position="70"/>
    </location>
    <ligand>
        <name>substrate</name>
    </ligand>
</feature>
<keyword evidence="2 5" id="KW-0378">Hydrolase</keyword>
<dbReference type="CDD" id="cd07557">
    <property type="entry name" value="trimeric_dUTPase"/>
    <property type="match status" value="1"/>
</dbReference>
<organism evidence="7 8">
    <name type="scientific">Methylocystis iwaonis</name>
    <dbReference type="NCBI Taxonomy" id="2885079"/>
    <lineage>
        <taxon>Bacteria</taxon>
        <taxon>Pseudomonadati</taxon>
        <taxon>Pseudomonadota</taxon>
        <taxon>Alphaproteobacteria</taxon>
        <taxon>Hyphomicrobiales</taxon>
        <taxon>Methylocystaceae</taxon>
        <taxon>Methylocystis</taxon>
    </lineage>
</organism>
<comment type="similarity">
    <text evidence="1 5">Belongs to the dUTPase family.</text>
</comment>
<dbReference type="EC" id="3.6.1.23" evidence="5"/>
<evidence type="ECO:0000256" key="1">
    <source>
        <dbReference type="ARBA" id="ARBA00006581"/>
    </source>
</evidence>
<sequence length="154" mass="15999">MKVSIRRLTNGEGLPLPAYASEGAAGLDLYAALPAGQKLVLEPGARDLIPTGIQIALPEGYEAQLRPRSGLAVEYGVTVLNAPGTIDSDYRGEVKALLINHGGQPFEITRGMRIAQLVVAPVVRAILEEVADLDETARGAGGFGSTGLHGGGEE</sequence>
<keyword evidence="5" id="KW-0479">Metal-binding</keyword>
<dbReference type="HAMAP" id="MF_00116">
    <property type="entry name" value="dUTPase_bact"/>
    <property type="match status" value="1"/>
</dbReference>
<gene>
    <name evidence="5 7" type="primary">dut</name>
    <name evidence="7" type="ORF">SS37A_27500</name>
</gene>
<proteinExistence type="inferred from homology"/>
<feature type="binding site" evidence="5">
    <location>
        <position position="81"/>
    </location>
    <ligand>
        <name>substrate</name>
    </ligand>
</feature>
<evidence type="ECO:0000256" key="3">
    <source>
        <dbReference type="ARBA" id="ARBA00023080"/>
    </source>
</evidence>
<comment type="function">
    <text evidence="5">This enzyme is involved in nucleotide metabolism: it produces dUMP, the immediate precursor of thymidine nucleotides and it decreases the intracellular concentration of dUTP so that uracil cannot be incorporated into DNA.</text>
</comment>
<comment type="pathway">
    <text evidence="5">Pyrimidine metabolism; dUMP biosynthesis; dUMP from dCTP (dUTP route): step 2/2.</text>
</comment>
<evidence type="ECO:0000256" key="5">
    <source>
        <dbReference type="HAMAP-Rule" id="MF_00116"/>
    </source>
</evidence>
<evidence type="ECO:0000313" key="8">
    <source>
        <dbReference type="Proteomes" id="UP001317629"/>
    </source>
</evidence>
<protein>
    <recommendedName>
        <fullName evidence="5">Deoxyuridine 5'-triphosphate nucleotidohydrolase</fullName>
        <shortName evidence="5">dUTPase</shortName>
        <ecNumber evidence="5">3.6.1.23</ecNumber>
    </recommendedName>
    <alternativeName>
        <fullName evidence="5">dUTP pyrophosphatase</fullName>
    </alternativeName>
</protein>
<keyword evidence="3 5" id="KW-0546">Nucleotide metabolism</keyword>
<dbReference type="RefSeq" id="WP_281928605.1">
    <property type="nucleotide sequence ID" value="NZ_AP027142.1"/>
</dbReference>
<dbReference type="EMBL" id="AP027142">
    <property type="protein sequence ID" value="BDV35221.1"/>
    <property type="molecule type" value="Genomic_DNA"/>
</dbReference>
<feature type="domain" description="dUTPase-like" evidence="6">
    <location>
        <begin position="15"/>
        <end position="147"/>
    </location>
</feature>